<evidence type="ECO:0000256" key="1">
    <source>
        <dbReference type="ARBA" id="ARBA00022490"/>
    </source>
</evidence>
<feature type="compositionally biased region" description="Low complexity" evidence="5">
    <location>
        <begin position="63"/>
        <end position="111"/>
    </location>
</feature>
<evidence type="ECO:0000256" key="2">
    <source>
        <dbReference type="ARBA" id="ARBA00022540"/>
    </source>
</evidence>
<evidence type="ECO:0000313" key="6">
    <source>
        <dbReference type="EMBL" id="ORZ30902.1"/>
    </source>
</evidence>
<dbReference type="AlphaFoldDB" id="A0A1Y2HCW3"/>
<dbReference type="InterPro" id="IPR013906">
    <property type="entry name" value="eIF3j"/>
</dbReference>
<evidence type="ECO:0000313" key="7">
    <source>
        <dbReference type="Proteomes" id="UP000193411"/>
    </source>
</evidence>
<feature type="compositionally biased region" description="Acidic residues" evidence="5">
    <location>
        <begin position="29"/>
        <end position="60"/>
    </location>
</feature>
<keyword evidence="1" id="KW-0963">Cytoplasm</keyword>
<dbReference type="PANTHER" id="PTHR21681:SF0">
    <property type="entry name" value="EUKARYOTIC TRANSLATION INITIATION FACTOR 3 SUBUNIT J"/>
    <property type="match status" value="1"/>
</dbReference>
<feature type="compositionally biased region" description="Basic and acidic residues" evidence="5">
    <location>
        <begin position="125"/>
        <end position="137"/>
    </location>
</feature>
<protein>
    <recommendedName>
        <fullName evidence="4">Eukaryotic translation initiation factor 3 30 kDa subunit</fullName>
    </recommendedName>
</protein>
<proteinExistence type="predicted"/>
<keyword evidence="7" id="KW-1185">Reference proteome</keyword>
<dbReference type="EMBL" id="MCFL01000072">
    <property type="protein sequence ID" value="ORZ30902.1"/>
    <property type="molecule type" value="Genomic_DNA"/>
</dbReference>
<dbReference type="STRING" id="765915.A0A1Y2HCW3"/>
<dbReference type="GO" id="GO:0005852">
    <property type="term" value="C:eukaryotic translation initiation factor 3 complex"/>
    <property type="evidence" value="ECO:0007669"/>
    <property type="project" value="InterPro"/>
</dbReference>
<dbReference type="InterPro" id="IPR023194">
    <property type="entry name" value="eIF3-like_dom_sf"/>
</dbReference>
<name>A0A1Y2HCW3_9FUNG</name>
<dbReference type="GO" id="GO:0003779">
    <property type="term" value="F:actin binding"/>
    <property type="evidence" value="ECO:0007669"/>
    <property type="project" value="InterPro"/>
</dbReference>
<dbReference type="PANTHER" id="PTHR21681">
    <property type="entry name" value="EUKARYOTIC TRANSLATION INITIATION FACTOR 3 SUBUNIT J"/>
    <property type="match status" value="1"/>
</dbReference>
<gene>
    <name evidence="6" type="ORF">BCR44DRAFT_52053</name>
</gene>
<keyword evidence="3" id="KW-0648">Protein biosynthesis</keyword>
<feature type="compositionally biased region" description="Basic and acidic residues" evidence="5">
    <location>
        <begin position="154"/>
        <end position="167"/>
    </location>
</feature>
<sequence length="307" mass="33278">MSDWEEYAQDAAPAVPIPVPATKIASKWDDEEEESDVADAWDASSDDASDDDDDQDDDDENNNKAAKPAAKPAAAAAPGRGAATPSPTPRSASASASASASGSSSPATSAPPKKRSIKQAAAERQAAEEQRAREIQAKRAAAAKQAELEAGETPAERRARLQRQVEEEDAKHVEDLFGAGGPVPVVAKPTAERNLLTLTPRTKAEFDEYLNLVVERFADFEKRPLYAPFVDTLARKLCERMTKLEDIRKVASSLNALANDRQRQEKEAQKKGKKANTKKQVRVETADDFEEAPEPGAHYAGDYDDFM</sequence>
<feature type="region of interest" description="Disordered" evidence="5">
    <location>
        <begin position="1"/>
        <end position="167"/>
    </location>
</feature>
<dbReference type="Pfam" id="PF08597">
    <property type="entry name" value="eIF3_subunit"/>
    <property type="match status" value="1"/>
</dbReference>
<feature type="compositionally biased region" description="Basic and acidic residues" evidence="5">
    <location>
        <begin position="260"/>
        <end position="270"/>
    </location>
</feature>
<evidence type="ECO:0000256" key="3">
    <source>
        <dbReference type="ARBA" id="ARBA00022917"/>
    </source>
</evidence>
<feature type="compositionally biased region" description="Basic residues" evidence="5">
    <location>
        <begin position="271"/>
        <end position="280"/>
    </location>
</feature>
<dbReference type="PROSITE" id="PS00414">
    <property type="entry name" value="PROFILIN"/>
    <property type="match status" value="1"/>
</dbReference>
<evidence type="ECO:0000256" key="4">
    <source>
        <dbReference type="ARBA" id="ARBA00029904"/>
    </source>
</evidence>
<dbReference type="Proteomes" id="UP000193411">
    <property type="component" value="Unassembled WGS sequence"/>
</dbReference>
<feature type="region of interest" description="Disordered" evidence="5">
    <location>
        <begin position="254"/>
        <end position="307"/>
    </location>
</feature>
<accession>A0A1Y2HCW3</accession>
<organism evidence="6 7">
    <name type="scientific">Catenaria anguillulae PL171</name>
    <dbReference type="NCBI Taxonomy" id="765915"/>
    <lineage>
        <taxon>Eukaryota</taxon>
        <taxon>Fungi</taxon>
        <taxon>Fungi incertae sedis</taxon>
        <taxon>Blastocladiomycota</taxon>
        <taxon>Blastocladiomycetes</taxon>
        <taxon>Blastocladiales</taxon>
        <taxon>Catenariaceae</taxon>
        <taxon>Catenaria</taxon>
    </lineage>
</organism>
<keyword evidence="2 6" id="KW-0396">Initiation factor</keyword>
<dbReference type="OrthoDB" id="20381at2759"/>
<dbReference type="GO" id="GO:0003743">
    <property type="term" value="F:translation initiation factor activity"/>
    <property type="evidence" value="ECO:0007669"/>
    <property type="project" value="UniProtKB-KW"/>
</dbReference>
<dbReference type="Gene3D" id="1.10.246.60">
    <property type="entry name" value="Eukaryotic translation initiation factor 3 like domains"/>
    <property type="match status" value="1"/>
</dbReference>
<comment type="caution">
    <text evidence="6">The sequence shown here is derived from an EMBL/GenBank/DDBJ whole genome shotgun (WGS) entry which is preliminary data.</text>
</comment>
<reference evidence="6 7" key="1">
    <citation type="submission" date="2016-07" db="EMBL/GenBank/DDBJ databases">
        <title>Pervasive Adenine N6-methylation of Active Genes in Fungi.</title>
        <authorList>
            <consortium name="DOE Joint Genome Institute"/>
            <person name="Mondo S.J."/>
            <person name="Dannebaum R.O."/>
            <person name="Kuo R.C."/>
            <person name="Labutti K."/>
            <person name="Haridas S."/>
            <person name="Kuo A."/>
            <person name="Salamov A."/>
            <person name="Ahrendt S.R."/>
            <person name="Lipzen A."/>
            <person name="Sullivan W."/>
            <person name="Andreopoulos W.B."/>
            <person name="Clum A."/>
            <person name="Lindquist E."/>
            <person name="Daum C."/>
            <person name="Ramamoorthy G.K."/>
            <person name="Gryganskyi A."/>
            <person name="Culley D."/>
            <person name="Magnuson J.K."/>
            <person name="James T.Y."/>
            <person name="O'Malley M.A."/>
            <person name="Stajich J.E."/>
            <person name="Spatafora J.W."/>
            <person name="Visel A."/>
            <person name="Grigoriev I.V."/>
        </authorList>
    </citation>
    <scope>NUCLEOTIDE SEQUENCE [LARGE SCALE GENOMIC DNA]</scope>
    <source>
        <strain evidence="6 7">PL171</strain>
    </source>
</reference>
<dbReference type="InterPro" id="IPR027310">
    <property type="entry name" value="Profilin_CS"/>
</dbReference>
<evidence type="ECO:0000256" key="5">
    <source>
        <dbReference type="SAM" id="MobiDB-lite"/>
    </source>
</evidence>